<dbReference type="RefSeq" id="WP_318954466.1">
    <property type="nucleotide sequence ID" value="NZ_CP137555.1"/>
</dbReference>
<evidence type="ECO:0000259" key="1">
    <source>
        <dbReference type="Pfam" id="PF00534"/>
    </source>
</evidence>
<feature type="domain" description="Glycosyltransferase subfamily 4-like N-terminal" evidence="2">
    <location>
        <begin position="19"/>
        <end position="151"/>
    </location>
</feature>
<evidence type="ECO:0000259" key="2">
    <source>
        <dbReference type="Pfam" id="PF13439"/>
    </source>
</evidence>
<reference evidence="3 4" key="1">
    <citation type="submission" date="2023-10" db="EMBL/GenBank/DDBJ databases">
        <title>Description of Microbulbifer bruguierae sp. nov., isolated from the sediments of mangrove plant Bruguiera sexangula and comparative genomic analyses of the genus Microbulbifer.</title>
        <authorList>
            <person name="Long M."/>
        </authorList>
    </citation>
    <scope>NUCLEOTIDE SEQUENCE [LARGE SCALE GENOMIC DNA]</scope>
    <source>
        <strain evidence="3 4">SPO729</strain>
    </source>
</reference>
<dbReference type="AlphaFoldDB" id="A0AAU0N260"/>
<protein>
    <submittedName>
        <fullName evidence="3">Glycosyltransferase</fullName>
        <ecNumber evidence="3">2.4.-.-</ecNumber>
    </submittedName>
</protein>
<evidence type="ECO:0000313" key="4">
    <source>
        <dbReference type="Proteomes" id="UP001302477"/>
    </source>
</evidence>
<evidence type="ECO:0000313" key="3">
    <source>
        <dbReference type="EMBL" id="WOX06006.1"/>
    </source>
</evidence>
<keyword evidence="3" id="KW-0808">Transferase</keyword>
<dbReference type="EMBL" id="CP137555">
    <property type="protein sequence ID" value="WOX06006.1"/>
    <property type="molecule type" value="Genomic_DNA"/>
</dbReference>
<dbReference type="GO" id="GO:1901135">
    <property type="term" value="P:carbohydrate derivative metabolic process"/>
    <property type="evidence" value="ECO:0007669"/>
    <property type="project" value="UniProtKB-ARBA"/>
</dbReference>
<dbReference type="PANTHER" id="PTHR12526:SF638">
    <property type="entry name" value="SPORE COAT PROTEIN SA"/>
    <property type="match status" value="1"/>
</dbReference>
<dbReference type="EC" id="2.4.-.-" evidence="3"/>
<feature type="domain" description="Glycosyl transferase family 1" evidence="1">
    <location>
        <begin position="208"/>
        <end position="326"/>
    </location>
</feature>
<name>A0AAU0N260_9GAMM</name>
<keyword evidence="4" id="KW-1185">Reference proteome</keyword>
<dbReference type="Proteomes" id="UP001302477">
    <property type="component" value="Chromosome"/>
</dbReference>
<dbReference type="GO" id="GO:0016757">
    <property type="term" value="F:glycosyltransferase activity"/>
    <property type="evidence" value="ECO:0007669"/>
    <property type="project" value="UniProtKB-KW"/>
</dbReference>
<dbReference type="PANTHER" id="PTHR12526">
    <property type="entry name" value="GLYCOSYLTRANSFERASE"/>
    <property type="match status" value="1"/>
</dbReference>
<dbReference type="Pfam" id="PF13439">
    <property type="entry name" value="Glyco_transf_4"/>
    <property type="match status" value="1"/>
</dbReference>
<accession>A0AAU0N260</accession>
<dbReference type="InterPro" id="IPR001296">
    <property type="entry name" value="Glyco_trans_1"/>
</dbReference>
<sequence>MRIVQLVPSLEGGELAQETLEFAQELARQGHESVVISAGGTLVSRLTLHSCQHHELPVDQKRLFNARVHSKLRHLLESLQADILLARDALCSWHAWKVWQSLPETGRPRLVTLLHSLPPGGSLRGRINGALARGELVLAASRTLASELQRRHAAILKQTPAVLSGGEFEEYPGLRVHYRGVNIRELDRRAPVSGHWHQKLLNQFPQLEGRNWLLLPAPIAPGKGQERFLELLATLKQTRPDVFGLVVGAVEPGQEKFARNLERRAETMGLAEHVLFLGARRDMREFYASARVTLDLADDRAASGRVVTESLAMGCPAVAIAGTGIEMLQQCFPQGVLPDLSGKSDAAVAAQLADACESILGNPLNVNFSGFSLAETTAQAVSWFQSLCGDRVASRHSATGMG</sequence>
<gene>
    <name evidence="3" type="ORF">R5R33_02385</name>
</gene>
<dbReference type="Gene3D" id="3.40.50.2000">
    <property type="entry name" value="Glycogen Phosphorylase B"/>
    <property type="match status" value="2"/>
</dbReference>
<dbReference type="SUPFAM" id="SSF53756">
    <property type="entry name" value="UDP-Glycosyltransferase/glycogen phosphorylase"/>
    <property type="match status" value="1"/>
</dbReference>
<dbReference type="KEGG" id="mpaf:R5R33_02385"/>
<dbReference type="InterPro" id="IPR028098">
    <property type="entry name" value="Glyco_trans_4-like_N"/>
</dbReference>
<dbReference type="Pfam" id="PF00534">
    <property type="entry name" value="Glycos_transf_1"/>
    <property type="match status" value="1"/>
</dbReference>
<keyword evidence="3" id="KW-0328">Glycosyltransferase</keyword>
<organism evidence="3 4">
    <name type="scientific">Microbulbifer pacificus</name>
    <dbReference type="NCBI Taxonomy" id="407164"/>
    <lineage>
        <taxon>Bacteria</taxon>
        <taxon>Pseudomonadati</taxon>
        <taxon>Pseudomonadota</taxon>
        <taxon>Gammaproteobacteria</taxon>
        <taxon>Cellvibrionales</taxon>
        <taxon>Microbulbiferaceae</taxon>
        <taxon>Microbulbifer</taxon>
    </lineage>
</organism>
<proteinExistence type="predicted"/>